<comment type="caution">
    <text evidence="1">The sequence shown here is derived from an EMBL/GenBank/DDBJ whole genome shotgun (WGS) entry which is preliminary data.</text>
</comment>
<keyword evidence="2" id="KW-1185">Reference proteome</keyword>
<dbReference type="SUPFAM" id="SSF48452">
    <property type="entry name" value="TPR-like"/>
    <property type="match status" value="1"/>
</dbReference>
<dbReference type="RefSeq" id="WP_330482350.1">
    <property type="nucleotide sequence ID" value="NZ_JAZBJZ010000009.1"/>
</dbReference>
<evidence type="ECO:0000313" key="2">
    <source>
        <dbReference type="Proteomes" id="UP001333818"/>
    </source>
</evidence>
<gene>
    <name evidence="1" type="ORF">V2H45_04100</name>
</gene>
<dbReference type="InterPro" id="IPR011990">
    <property type="entry name" value="TPR-like_helical_dom_sf"/>
</dbReference>
<sequence>MTAKIIKPIDNPRHISILFPTRGRSHYLQTLFDSIAKTTAVQSLVDVWIFVDDDDFATQRTLDEHIAADNYDFKIHYVFAPRTYAQGQMFNILRERCTTNPGIYMFIGDKILFATPDWDVVVRETFDRYPDRVLFAYVNSDPNNPNMGFYGCVSAEWTNITGRLHTEFFPFWYDDTWINEVAIMAQSHAKLDIQLVFQGSLGINKRLRNLRFWFRFYRNTAEERMQEAGAILATIFAGNTKALTETQDFAIASNEAQMRVWDTVTDEYLCSLEQKVQQASLNEIAVTQIPAQQEFQSETVNPATAIPKSTPFSDLYFVAERQAIAHLKQKAERFIEQNRFSEAVALLDNILFASQVPAGIHNLRAQCLREMGDLWEAEQAILKELEQTPQDRESQELLDRIQQERLQALKLRDINLLIFPDWQQEEEARSQDVIQVISALVRHPQSDRITLLIETTGIEQEDAEQFILGVMMLLALQEGQEDTDLEISLTGNLSPTIWEVILGRVAGRIVLPQENRAAIKAVAMEAIKTVSLDQLFLNHTLNL</sequence>
<dbReference type="EMBL" id="JAZBJZ010000009">
    <property type="protein sequence ID" value="MEE3715926.1"/>
    <property type="molecule type" value="Genomic_DNA"/>
</dbReference>
<dbReference type="Proteomes" id="UP001333818">
    <property type="component" value="Unassembled WGS sequence"/>
</dbReference>
<dbReference type="InterPro" id="IPR029044">
    <property type="entry name" value="Nucleotide-diphossugar_trans"/>
</dbReference>
<organism evidence="1 2">
    <name type="scientific">Tumidithrix elongata BACA0141</name>
    <dbReference type="NCBI Taxonomy" id="2716417"/>
    <lineage>
        <taxon>Bacteria</taxon>
        <taxon>Bacillati</taxon>
        <taxon>Cyanobacteriota</taxon>
        <taxon>Cyanophyceae</taxon>
        <taxon>Pseudanabaenales</taxon>
        <taxon>Pseudanabaenaceae</taxon>
        <taxon>Tumidithrix</taxon>
        <taxon>Tumidithrix elongata</taxon>
    </lineage>
</organism>
<dbReference type="AlphaFoldDB" id="A0AAW9PZV5"/>
<reference evidence="1" key="1">
    <citation type="submission" date="2024-01" db="EMBL/GenBank/DDBJ databases">
        <title>Bank of Algae and Cyanobacteria of the Azores (BACA) strain genomes.</title>
        <authorList>
            <person name="Luz R."/>
            <person name="Cordeiro R."/>
            <person name="Fonseca A."/>
            <person name="Goncalves V."/>
        </authorList>
    </citation>
    <scope>NUCLEOTIDE SEQUENCE</scope>
    <source>
        <strain evidence="1">BACA0141</strain>
    </source>
</reference>
<evidence type="ECO:0000313" key="1">
    <source>
        <dbReference type="EMBL" id="MEE3715926.1"/>
    </source>
</evidence>
<dbReference type="Gene3D" id="1.25.40.10">
    <property type="entry name" value="Tetratricopeptide repeat domain"/>
    <property type="match status" value="1"/>
</dbReference>
<accession>A0AAW9PZV5</accession>
<name>A0AAW9PZV5_9CYAN</name>
<dbReference type="SUPFAM" id="SSF53448">
    <property type="entry name" value="Nucleotide-diphospho-sugar transferases"/>
    <property type="match status" value="1"/>
</dbReference>
<proteinExistence type="predicted"/>
<protein>
    <submittedName>
        <fullName evidence="1">Tetratricopeptide repeat protein</fullName>
    </submittedName>
</protein>